<keyword evidence="4" id="KW-1185">Reference proteome</keyword>
<proteinExistence type="predicted"/>
<feature type="region of interest" description="Disordered" evidence="1">
    <location>
        <begin position="27"/>
        <end position="46"/>
    </location>
</feature>
<evidence type="ECO:0000313" key="4">
    <source>
        <dbReference type="Proteomes" id="UP001378592"/>
    </source>
</evidence>
<gene>
    <name evidence="3" type="ORF">R5R35_006235</name>
</gene>
<protein>
    <submittedName>
        <fullName evidence="3">Uncharacterized protein</fullName>
    </submittedName>
</protein>
<evidence type="ECO:0000256" key="2">
    <source>
        <dbReference type="SAM" id="SignalP"/>
    </source>
</evidence>
<comment type="caution">
    <text evidence="3">The sequence shown here is derived from an EMBL/GenBank/DDBJ whole genome shotgun (WGS) entry which is preliminary data.</text>
</comment>
<feature type="compositionally biased region" description="Basic and acidic residues" evidence="1">
    <location>
        <begin position="30"/>
        <end position="46"/>
    </location>
</feature>
<reference evidence="3 4" key="1">
    <citation type="submission" date="2024-03" db="EMBL/GenBank/DDBJ databases">
        <title>The genome assembly and annotation of the cricket Gryllus longicercus Weissman &amp; Gray.</title>
        <authorList>
            <person name="Szrajer S."/>
            <person name="Gray D."/>
            <person name="Ylla G."/>
        </authorList>
    </citation>
    <scope>NUCLEOTIDE SEQUENCE [LARGE SCALE GENOMIC DNA]</scope>
    <source>
        <strain evidence="3">DAG 2021-001</strain>
        <tissue evidence="3">Whole body minus gut</tissue>
    </source>
</reference>
<organism evidence="3 4">
    <name type="scientific">Gryllus longicercus</name>
    <dbReference type="NCBI Taxonomy" id="2509291"/>
    <lineage>
        <taxon>Eukaryota</taxon>
        <taxon>Metazoa</taxon>
        <taxon>Ecdysozoa</taxon>
        <taxon>Arthropoda</taxon>
        <taxon>Hexapoda</taxon>
        <taxon>Insecta</taxon>
        <taxon>Pterygota</taxon>
        <taxon>Neoptera</taxon>
        <taxon>Polyneoptera</taxon>
        <taxon>Orthoptera</taxon>
        <taxon>Ensifera</taxon>
        <taxon>Gryllidea</taxon>
        <taxon>Grylloidea</taxon>
        <taxon>Gryllidae</taxon>
        <taxon>Gryllinae</taxon>
        <taxon>Gryllus</taxon>
    </lineage>
</organism>
<evidence type="ECO:0000256" key="1">
    <source>
        <dbReference type="SAM" id="MobiDB-lite"/>
    </source>
</evidence>
<keyword evidence="2" id="KW-0732">Signal</keyword>
<dbReference type="AlphaFoldDB" id="A0AAN9VYZ9"/>
<evidence type="ECO:0000313" key="3">
    <source>
        <dbReference type="EMBL" id="KAK7874189.1"/>
    </source>
</evidence>
<name>A0AAN9VYZ9_9ORTH</name>
<feature type="chain" id="PRO_5042887282" evidence="2">
    <location>
        <begin position="21"/>
        <end position="211"/>
    </location>
</feature>
<dbReference type="EMBL" id="JAZDUA010000004">
    <property type="protein sequence ID" value="KAK7874189.1"/>
    <property type="molecule type" value="Genomic_DNA"/>
</dbReference>
<dbReference type="Proteomes" id="UP001378592">
    <property type="component" value="Unassembled WGS sequence"/>
</dbReference>
<feature type="signal peptide" evidence="2">
    <location>
        <begin position="1"/>
        <end position="20"/>
    </location>
</feature>
<accession>A0AAN9VYZ9</accession>
<sequence>MWFGEVLGLALVACFVHVACLPNGGGASEGGRKNPAKDRENNPECKEIRKEDDKRNFKSVIRQVYTNGSADSDFELDEEFCISGVVNLDFPLSSNMVHFLVRKKTTQKWDIIIENDLPWPDFINKFTSIFSPLNCAIKCNKGEPNDDFVFESNTNKCEEIYFDRVCLFPRTLPQDFAEATYQMFVNMDSDCDLEGIGMTITFEVLSKTEDE</sequence>